<dbReference type="EMBL" id="FOMX01000104">
    <property type="protein sequence ID" value="SFF47549.1"/>
    <property type="molecule type" value="Genomic_DNA"/>
</dbReference>
<organism evidence="1 2">
    <name type="scientific">Nannocystis exedens</name>
    <dbReference type="NCBI Taxonomy" id="54"/>
    <lineage>
        <taxon>Bacteria</taxon>
        <taxon>Pseudomonadati</taxon>
        <taxon>Myxococcota</taxon>
        <taxon>Polyangia</taxon>
        <taxon>Nannocystales</taxon>
        <taxon>Nannocystaceae</taxon>
        <taxon>Nannocystis</taxon>
    </lineage>
</organism>
<keyword evidence="2" id="KW-1185">Reference proteome</keyword>
<sequence length="57" mass="6231">MCRTVSAEPEVLGQGRLGQLDGDAVGQGVEWTLKVASEFGPLPAGDRRIDSWRIEFE</sequence>
<proteinExistence type="predicted"/>
<dbReference type="Proteomes" id="UP000199400">
    <property type="component" value="Unassembled WGS sequence"/>
</dbReference>
<reference evidence="2" key="1">
    <citation type="submission" date="2016-10" db="EMBL/GenBank/DDBJ databases">
        <authorList>
            <person name="Varghese N."/>
            <person name="Submissions S."/>
        </authorList>
    </citation>
    <scope>NUCLEOTIDE SEQUENCE [LARGE SCALE GENOMIC DNA]</scope>
    <source>
        <strain evidence="2">ATCC 25963</strain>
    </source>
</reference>
<name>A0A1I2IZC7_9BACT</name>
<evidence type="ECO:0000313" key="2">
    <source>
        <dbReference type="Proteomes" id="UP000199400"/>
    </source>
</evidence>
<accession>A0A1I2IZC7</accession>
<dbReference type="AlphaFoldDB" id="A0A1I2IZC7"/>
<gene>
    <name evidence="1" type="ORF">SAMN02745121_09097</name>
</gene>
<protein>
    <submittedName>
        <fullName evidence="1">Uncharacterized protein</fullName>
    </submittedName>
</protein>
<evidence type="ECO:0000313" key="1">
    <source>
        <dbReference type="EMBL" id="SFF47549.1"/>
    </source>
</evidence>
<dbReference type="RefSeq" id="WP_218163392.1">
    <property type="nucleotide sequence ID" value="NZ_FOMX01000104.1"/>
</dbReference>